<evidence type="ECO:0000256" key="3">
    <source>
        <dbReference type="ARBA" id="ARBA00022737"/>
    </source>
</evidence>
<keyword evidence="6" id="KW-0067">ATP-binding</keyword>
<feature type="domain" description="NB-ARC" evidence="8">
    <location>
        <begin position="461"/>
        <end position="634"/>
    </location>
</feature>
<dbReference type="Pfam" id="PF23559">
    <property type="entry name" value="WHD_DRP"/>
    <property type="match status" value="2"/>
</dbReference>
<feature type="coiled-coil region" evidence="7">
    <location>
        <begin position="354"/>
        <end position="427"/>
    </location>
</feature>
<evidence type="ECO:0000313" key="13">
    <source>
        <dbReference type="Proteomes" id="UP001234989"/>
    </source>
</evidence>
<dbReference type="InterPro" id="IPR032675">
    <property type="entry name" value="LRR_dom_sf"/>
</dbReference>
<evidence type="ECO:0000313" key="12">
    <source>
        <dbReference type="EMBL" id="WMV56265.1"/>
    </source>
</evidence>
<dbReference type="PANTHER" id="PTHR36766:SF51">
    <property type="entry name" value="DISEASE RESISTANCE RPP13-LIKE PROTEIN 1"/>
    <property type="match status" value="1"/>
</dbReference>
<gene>
    <name evidence="12" type="ORF">MTR67_049650</name>
</gene>
<keyword evidence="2" id="KW-0433">Leucine-rich repeat</keyword>
<name>A0AAF0V1T4_SOLVR</name>
<dbReference type="FunFam" id="1.10.8.430:FF:000003">
    <property type="entry name" value="Probable disease resistance protein At5g66910"/>
    <property type="match status" value="1"/>
</dbReference>
<dbReference type="GO" id="GO:0043531">
    <property type="term" value="F:ADP binding"/>
    <property type="evidence" value="ECO:0007669"/>
    <property type="project" value="InterPro"/>
</dbReference>
<keyword evidence="5" id="KW-0611">Plant defense</keyword>
<dbReference type="SUPFAM" id="SSF52540">
    <property type="entry name" value="P-loop containing nucleoside triphosphate hydrolases"/>
    <property type="match status" value="2"/>
</dbReference>
<dbReference type="InterPro" id="IPR041118">
    <property type="entry name" value="Rx_N"/>
</dbReference>
<dbReference type="PANTHER" id="PTHR36766">
    <property type="entry name" value="PLANT BROAD-SPECTRUM MILDEW RESISTANCE PROTEIN RPW8"/>
    <property type="match status" value="1"/>
</dbReference>
<dbReference type="GO" id="GO:0005524">
    <property type="term" value="F:ATP binding"/>
    <property type="evidence" value="ECO:0007669"/>
    <property type="project" value="UniProtKB-KW"/>
</dbReference>
<evidence type="ECO:0000256" key="6">
    <source>
        <dbReference type="ARBA" id="ARBA00022840"/>
    </source>
</evidence>
<protein>
    <submittedName>
        <fullName evidence="12">Uncharacterized protein</fullName>
    </submittedName>
</protein>
<feature type="domain" description="R13L1/DRL21-like LRR repeat region" evidence="11">
    <location>
        <begin position="971"/>
        <end position="1097"/>
    </location>
</feature>
<dbReference type="Pfam" id="PF25019">
    <property type="entry name" value="LRR_R13L1-DRL21"/>
    <property type="match status" value="1"/>
</dbReference>
<evidence type="ECO:0000259" key="10">
    <source>
        <dbReference type="Pfam" id="PF23559"/>
    </source>
</evidence>
<dbReference type="InterPro" id="IPR027417">
    <property type="entry name" value="P-loop_NTPase"/>
</dbReference>
<feature type="domain" description="Disease resistance protein winged helix" evidence="10">
    <location>
        <begin position="718"/>
        <end position="783"/>
    </location>
</feature>
<dbReference type="Gene3D" id="1.10.8.430">
    <property type="entry name" value="Helical domain of apoptotic protease-activating factors"/>
    <property type="match status" value="1"/>
</dbReference>
<dbReference type="Gene3D" id="1.10.10.10">
    <property type="entry name" value="Winged helix-like DNA-binding domain superfamily/Winged helix DNA-binding domain"/>
    <property type="match status" value="1"/>
</dbReference>
<dbReference type="Gene3D" id="3.90.640.10">
    <property type="entry name" value="Actin, Chain A, domain 4"/>
    <property type="match status" value="1"/>
</dbReference>
<evidence type="ECO:0000256" key="4">
    <source>
        <dbReference type="ARBA" id="ARBA00022741"/>
    </source>
</evidence>
<dbReference type="InterPro" id="IPR056789">
    <property type="entry name" value="LRR_R13L1-DRL21"/>
</dbReference>
<dbReference type="InterPro" id="IPR042197">
    <property type="entry name" value="Apaf_helical"/>
</dbReference>
<dbReference type="Pfam" id="PF00931">
    <property type="entry name" value="NB-ARC"/>
    <property type="match status" value="1"/>
</dbReference>
<keyword evidence="7" id="KW-0175">Coiled coil</keyword>
<evidence type="ECO:0000259" key="11">
    <source>
        <dbReference type="Pfam" id="PF25019"/>
    </source>
</evidence>
<dbReference type="Gene3D" id="3.80.10.10">
    <property type="entry name" value="Ribonuclease Inhibitor"/>
    <property type="match status" value="4"/>
</dbReference>
<evidence type="ECO:0000256" key="2">
    <source>
        <dbReference type="ARBA" id="ARBA00022614"/>
    </source>
</evidence>
<comment type="similarity">
    <text evidence="1">Belongs to the disease resistance NB-LRR family.</text>
</comment>
<dbReference type="PRINTS" id="PR00364">
    <property type="entry name" value="DISEASERSIST"/>
</dbReference>
<organism evidence="12 13">
    <name type="scientific">Solanum verrucosum</name>
    <dbReference type="NCBI Taxonomy" id="315347"/>
    <lineage>
        <taxon>Eukaryota</taxon>
        <taxon>Viridiplantae</taxon>
        <taxon>Streptophyta</taxon>
        <taxon>Embryophyta</taxon>
        <taxon>Tracheophyta</taxon>
        <taxon>Spermatophyta</taxon>
        <taxon>Magnoliopsida</taxon>
        <taxon>eudicotyledons</taxon>
        <taxon>Gunneridae</taxon>
        <taxon>Pentapetalae</taxon>
        <taxon>asterids</taxon>
        <taxon>lamiids</taxon>
        <taxon>Solanales</taxon>
        <taxon>Solanaceae</taxon>
        <taxon>Solanoideae</taxon>
        <taxon>Solaneae</taxon>
        <taxon>Solanum</taxon>
    </lineage>
</organism>
<feature type="domain" description="Disease resistance N-terminal" evidence="9">
    <location>
        <begin position="291"/>
        <end position="382"/>
    </location>
</feature>
<reference evidence="12" key="1">
    <citation type="submission" date="2023-08" db="EMBL/GenBank/DDBJ databases">
        <title>A de novo genome assembly of Solanum verrucosum Schlechtendal, a Mexican diploid species geographically isolated from the other diploid A-genome species in potato relatives.</title>
        <authorList>
            <person name="Hosaka K."/>
        </authorList>
    </citation>
    <scope>NUCLEOTIDE SEQUENCE</scope>
    <source>
        <tissue evidence="12">Young leaves</tissue>
    </source>
</reference>
<keyword evidence="4" id="KW-0547">Nucleotide-binding</keyword>
<keyword evidence="13" id="KW-1185">Reference proteome</keyword>
<evidence type="ECO:0000259" key="9">
    <source>
        <dbReference type="Pfam" id="PF18052"/>
    </source>
</evidence>
<evidence type="ECO:0000256" key="5">
    <source>
        <dbReference type="ARBA" id="ARBA00022821"/>
    </source>
</evidence>
<dbReference type="Proteomes" id="UP001234989">
    <property type="component" value="Chromosome 11"/>
</dbReference>
<dbReference type="GO" id="GO:0051607">
    <property type="term" value="P:defense response to virus"/>
    <property type="evidence" value="ECO:0007669"/>
    <property type="project" value="UniProtKB-ARBA"/>
</dbReference>
<sequence>MQNFLQNLLITKGLLQEISSTDLKVDDNLNQLQVKLKEKLNGKRFLVVLDDVWNDNYLEWIANGLVHQLNSGNQYFLELRSRSLFEMASKSSKRDVEDYLMHDLVNDLAQIASSNRCIRLEENKGSHMLEQCRRMFYSIGKDGDFEKLKPFFKSERLRTLLPINLQLRDYDKKTGGRPKGVAFTEIKHDGSDKEIVGGVNWELPSSIQSLKEIETVRSSSSTEKNYELPDGQVITFGAERFRFPEHSTGKVKFHLVIEDRKIYLLKIILCSPCFALQISEMEIGLTVGGAFLSSALNVLFDRLAPHGDLLNMFRKHTDDVQLFEKLGDILLGLQIVLSDAENKKASNQFVSQWLNKLQTAVDGAENLIEQVNYEALRLKVEGHLQNLAETSNQQVSDLNLCLSDDFFLNIKKKLEDTIKKLEVLEKQIGRLGLKEHFVSTKQETRTPSTSLVDDAGIFGRKNEIENLIGRLLSKDTTGKNLAVVPIVGMGGLGKTTIAKAVYNDERVQKHFGLKAWFCVSEAYDAFRITKGLLQEIGSTDLKVDDNLNQLQVKLKEKLNGKKFLVVLDDMWNDNYPEWDDLRNLFLQGDIGSKIIVTTRKESVALMMGSGAIYMGVLSSEDSWALFQRHSLENRDPEEHPEFEEVGKQIADKCKGLPLALKALAGILRGKSEVDEWRDILRSELWELPSCSNGILPALMLSYNDLPAHLKQCFAYCAIYPKDYQFCKDQVIHLWIANGLVQQFHSGNQYFLELRSRSLFEMVSESSEWNSEKFLMHDLVNDLAQIASSNLCIRLEDNEGSHMLEQCRHMSYSIGEGGDFEKLKSLFKSEQLRTLLPINIQLQYQIKLSKRVLHNILPRLTSLRALSLSHFEIVELPNDLFIELKILRFLDISKTKIKKLPDSICGLYNLKTLLLSSCADLEELPLQMEKLINLHYLDISNTSHLKVPLHLSKLKSLQVLMGAKFLLGGLRMEDLGEAQNLYGSVSVVELQNVVDRREAVKAKMKEKNHVEKLYLEWSESSSADNSQTERDILDELRPHKNIKEVEITGYRGTIFPNWLADPLFLKLVKLSLSYCTDCYSLPALGQLPSLKILSVKGMHGITEVTEEFYGSLSSKKPFNCLEKLKFEDMPEWKQWHVLGSGEFPTLENLSIRDCPELSLETPIQLSNLKRFEVSGSPKAGVVFDDTELFRSQLEGMKQIVELDIGYCNSVTSFPFSILPTTLKRLTISHCQKLKLEAPVGEMFLEYLTLESCNCIDDISPELLPKARELWVDDFHNLTRFLIPTATESLFIRNCENIEKLSVACGGTLMTSLSILQCKKLKWLPERMQELLPSLKELDLRNCPEIESFPVGGLPFNLQFLWISNCKKLVNGRKEWRLQRLPCLTELIIVHDGSDEEIVGGENWELPSSIQTLAIDSLKTLSSQHLKSLTSLEYLRIEGNLPQIQSMPSLSHLTSLQSLHIEDFPNLQLFSESALPSSLSKLIIIHCPNLQSLPESALLSSLSQLIIKNCHNLQSLSESALPSSLSELVISDCPNLQSLPLKGMPSSLSNLSIRKCPLLTPLVEFDKGEYWPNIAHIPIIDIDWDSL</sequence>
<dbReference type="InterPro" id="IPR058922">
    <property type="entry name" value="WHD_DRP"/>
</dbReference>
<dbReference type="FunFam" id="3.40.50.300:FF:001091">
    <property type="entry name" value="Probable disease resistance protein At1g61300"/>
    <property type="match status" value="1"/>
</dbReference>
<accession>A0AAF0V1T4</accession>
<dbReference type="FunFam" id="1.10.10.10:FF:000322">
    <property type="entry name" value="Probable disease resistance protein At1g63360"/>
    <property type="match status" value="1"/>
</dbReference>
<dbReference type="EMBL" id="CP133622">
    <property type="protein sequence ID" value="WMV56265.1"/>
    <property type="molecule type" value="Genomic_DNA"/>
</dbReference>
<keyword evidence="3" id="KW-0677">Repeat</keyword>
<dbReference type="Pfam" id="PF13855">
    <property type="entry name" value="LRR_8"/>
    <property type="match status" value="1"/>
</dbReference>
<feature type="domain" description="Disease resistance protein winged helix" evidence="10">
    <location>
        <begin position="60"/>
        <end position="109"/>
    </location>
</feature>
<dbReference type="SUPFAM" id="SSF52058">
    <property type="entry name" value="L domain-like"/>
    <property type="match status" value="2"/>
</dbReference>
<dbReference type="Pfam" id="PF18052">
    <property type="entry name" value="Rx_N"/>
    <property type="match status" value="1"/>
</dbReference>
<evidence type="ECO:0000259" key="8">
    <source>
        <dbReference type="Pfam" id="PF00931"/>
    </source>
</evidence>
<dbReference type="InterPro" id="IPR001611">
    <property type="entry name" value="Leu-rich_rpt"/>
</dbReference>
<proteinExistence type="inferred from homology"/>
<dbReference type="InterPro" id="IPR002182">
    <property type="entry name" value="NB-ARC"/>
</dbReference>
<dbReference type="InterPro" id="IPR036388">
    <property type="entry name" value="WH-like_DNA-bd_sf"/>
</dbReference>
<evidence type="ECO:0000256" key="7">
    <source>
        <dbReference type="SAM" id="Coils"/>
    </source>
</evidence>
<dbReference type="Gene3D" id="3.40.50.300">
    <property type="entry name" value="P-loop containing nucleotide triphosphate hydrolases"/>
    <property type="match status" value="2"/>
</dbReference>
<evidence type="ECO:0000256" key="1">
    <source>
        <dbReference type="ARBA" id="ARBA00008894"/>
    </source>
</evidence>